<dbReference type="InterPro" id="IPR000524">
    <property type="entry name" value="Tscrpt_reg_HTH_GntR"/>
</dbReference>
<dbReference type="CDD" id="cd07377">
    <property type="entry name" value="WHTH_GntR"/>
    <property type="match status" value="1"/>
</dbReference>
<reference evidence="5" key="1">
    <citation type="submission" date="2021-07" db="EMBL/GenBank/DDBJ databases">
        <title>Shinella sp. nov., a novel member of the genus Shinella from water.</title>
        <authorList>
            <person name="Deng Y."/>
        </authorList>
    </citation>
    <scope>NUCLEOTIDE SEQUENCE</scope>
    <source>
        <strain evidence="5">CPCC 100929</strain>
    </source>
</reference>
<keyword evidence="6" id="KW-1185">Reference proteome</keyword>
<dbReference type="SUPFAM" id="SSF46785">
    <property type="entry name" value="Winged helix' DNA-binding domain"/>
    <property type="match status" value="1"/>
</dbReference>
<dbReference type="RefSeq" id="WP_256115141.1">
    <property type="nucleotide sequence ID" value="NZ_WHSB02000001.1"/>
</dbReference>
<evidence type="ECO:0000256" key="3">
    <source>
        <dbReference type="ARBA" id="ARBA00023163"/>
    </source>
</evidence>
<dbReference type="Pfam" id="PF07729">
    <property type="entry name" value="FCD"/>
    <property type="match status" value="1"/>
</dbReference>
<evidence type="ECO:0000256" key="2">
    <source>
        <dbReference type="ARBA" id="ARBA00023125"/>
    </source>
</evidence>
<dbReference type="PANTHER" id="PTHR43537">
    <property type="entry name" value="TRANSCRIPTIONAL REGULATOR, GNTR FAMILY"/>
    <property type="match status" value="1"/>
</dbReference>
<protein>
    <submittedName>
        <fullName evidence="5">GntR family transcriptional regulator</fullName>
    </submittedName>
</protein>
<gene>
    <name evidence="5" type="ORF">GB927_003295</name>
</gene>
<dbReference type="InterPro" id="IPR036388">
    <property type="entry name" value="WH-like_DNA-bd_sf"/>
</dbReference>
<dbReference type="EMBL" id="WHSB02000001">
    <property type="protein sequence ID" value="MCQ4629048.1"/>
    <property type="molecule type" value="Genomic_DNA"/>
</dbReference>
<evidence type="ECO:0000313" key="5">
    <source>
        <dbReference type="EMBL" id="MCQ4629048.1"/>
    </source>
</evidence>
<dbReference type="InterPro" id="IPR008920">
    <property type="entry name" value="TF_FadR/GntR_C"/>
</dbReference>
<keyword evidence="2" id="KW-0238">DNA-binding</keyword>
<feature type="domain" description="HTH gntR-type" evidence="4">
    <location>
        <begin position="11"/>
        <end position="78"/>
    </location>
</feature>
<dbReference type="InterPro" id="IPR011711">
    <property type="entry name" value="GntR_C"/>
</dbReference>
<dbReference type="Gene3D" id="1.20.120.530">
    <property type="entry name" value="GntR ligand-binding domain-like"/>
    <property type="match status" value="1"/>
</dbReference>
<evidence type="ECO:0000256" key="1">
    <source>
        <dbReference type="ARBA" id="ARBA00023015"/>
    </source>
</evidence>
<dbReference type="SUPFAM" id="SSF48008">
    <property type="entry name" value="GntR ligand-binding domain-like"/>
    <property type="match status" value="1"/>
</dbReference>
<keyword evidence="1" id="KW-0805">Transcription regulation</keyword>
<dbReference type="SMART" id="SM00345">
    <property type="entry name" value="HTH_GNTR"/>
    <property type="match status" value="1"/>
</dbReference>
<accession>A0ABT1R1K4</accession>
<dbReference type="PROSITE" id="PS50949">
    <property type="entry name" value="HTH_GNTR"/>
    <property type="match status" value="1"/>
</dbReference>
<dbReference type="InterPro" id="IPR036390">
    <property type="entry name" value="WH_DNA-bd_sf"/>
</dbReference>
<name>A0ABT1R1K4_9HYPH</name>
<dbReference type="Proteomes" id="UP000996601">
    <property type="component" value="Unassembled WGS sequence"/>
</dbReference>
<dbReference type="Gene3D" id="1.10.10.10">
    <property type="entry name" value="Winged helix-like DNA-binding domain superfamily/Winged helix DNA-binding domain"/>
    <property type="match status" value="1"/>
</dbReference>
<sequence length="226" mass="26038">MTKVNEKSEKATTATLAYEQMRSDILRGNLRPGQKLAIDVVAQRYGVGTNPVREALNRLSSERLVDRHDQRGFSVPEISLENWRELVGTRCMLEPLALEQSILRRTTEWEEQVVLALHRLSRTPWTQEDPDMERRKQFEGFHRDFHLTLIANCGSSWLVQFCEVLMDHAQRYIFISASAAYPRRGGQDEHKRIADAALDGNVAEAKQLLVAHYMRTLEYIESEIAN</sequence>
<dbReference type="SMART" id="SM00895">
    <property type="entry name" value="FCD"/>
    <property type="match status" value="1"/>
</dbReference>
<dbReference type="PANTHER" id="PTHR43537:SF20">
    <property type="entry name" value="HTH-TYPE TRANSCRIPTIONAL REPRESSOR GLAR"/>
    <property type="match status" value="1"/>
</dbReference>
<proteinExistence type="predicted"/>
<evidence type="ECO:0000313" key="6">
    <source>
        <dbReference type="Proteomes" id="UP000996601"/>
    </source>
</evidence>
<evidence type="ECO:0000259" key="4">
    <source>
        <dbReference type="PROSITE" id="PS50949"/>
    </source>
</evidence>
<dbReference type="Pfam" id="PF00392">
    <property type="entry name" value="GntR"/>
    <property type="match status" value="1"/>
</dbReference>
<keyword evidence="3" id="KW-0804">Transcription</keyword>
<comment type="caution">
    <text evidence="5">The sequence shown here is derived from an EMBL/GenBank/DDBJ whole genome shotgun (WGS) entry which is preliminary data.</text>
</comment>
<organism evidence="5 6">
    <name type="scientific">Shinella lacus</name>
    <dbReference type="NCBI Taxonomy" id="2654216"/>
    <lineage>
        <taxon>Bacteria</taxon>
        <taxon>Pseudomonadati</taxon>
        <taxon>Pseudomonadota</taxon>
        <taxon>Alphaproteobacteria</taxon>
        <taxon>Hyphomicrobiales</taxon>
        <taxon>Rhizobiaceae</taxon>
        <taxon>Shinella</taxon>
    </lineage>
</organism>